<feature type="domain" description="PKD" evidence="6">
    <location>
        <begin position="1068"/>
        <end position="1138"/>
    </location>
</feature>
<dbReference type="Gene3D" id="2.60.40.10">
    <property type="entry name" value="Immunoglobulins"/>
    <property type="match status" value="20"/>
</dbReference>
<protein>
    <recommendedName>
        <fullName evidence="6">PKD domain-containing protein</fullName>
    </recommendedName>
</protein>
<dbReference type="PANTHER" id="PTHR46730:SF4">
    <property type="entry name" value="POLYCYSTIC KIDNEY DISEASE PROTEIN 1-LIKE 1"/>
    <property type="match status" value="1"/>
</dbReference>
<evidence type="ECO:0000313" key="7">
    <source>
        <dbReference type="EMBL" id="APH72232.1"/>
    </source>
</evidence>
<dbReference type="PROSITE" id="PS50093">
    <property type="entry name" value="PKD"/>
    <property type="match status" value="19"/>
</dbReference>
<dbReference type="GO" id="GO:0005886">
    <property type="term" value="C:plasma membrane"/>
    <property type="evidence" value="ECO:0007669"/>
    <property type="project" value="TreeGrafter"/>
</dbReference>
<dbReference type="Pfam" id="PF18911">
    <property type="entry name" value="PKD_4"/>
    <property type="match status" value="20"/>
</dbReference>
<feature type="domain" description="PKD" evidence="6">
    <location>
        <begin position="1439"/>
        <end position="1485"/>
    </location>
</feature>
<feature type="domain" description="PKD" evidence="6">
    <location>
        <begin position="1589"/>
        <end position="1654"/>
    </location>
</feature>
<dbReference type="GO" id="GO:0005261">
    <property type="term" value="F:monoatomic cation channel activity"/>
    <property type="evidence" value="ECO:0007669"/>
    <property type="project" value="TreeGrafter"/>
</dbReference>
<evidence type="ECO:0000313" key="8">
    <source>
        <dbReference type="Proteomes" id="UP000182840"/>
    </source>
</evidence>
<feature type="domain" description="PKD" evidence="6">
    <location>
        <begin position="1765"/>
        <end position="1835"/>
    </location>
</feature>
<keyword evidence="5" id="KW-0472">Membrane</keyword>
<feature type="domain" description="PKD" evidence="6">
    <location>
        <begin position="1328"/>
        <end position="1418"/>
    </location>
</feature>
<keyword evidence="8" id="KW-1185">Reference proteome</keyword>
<dbReference type="Proteomes" id="UP000182840">
    <property type="component" value="Chromosome"/>
</dbReference>
<feature type="domain" description="PKD" evidence="6">
    <location>
        <begin position="613"/>
        <end position="700"/>
    </location>
</feature>
<reference evidence="8" key="1">
    <citation type="submission" date="2016-11" db="EMBL/GenBank/DDBJ databases">
        <title>Mesorhizobium oceanicum sp. nov., isolated from deep seawater in South China Sea.</title>
        <authorList>
            <person name="Fu G.-Y."/>
        </authorList>
    </citation>
    <scope>NUCLEOTIDE SEQUENCE [LARGE SCALE GENOMIC DNA]</scope>
    <source>
        <strain evidence="8">B7</strain>
    </source>
</reference>
<feature type="domain" description="PKD" evidence="6">
    <location>
        <begin position="977"/>
        <end position="1066"/>
    </location>
</feature>
<dbReference type="InterPro" id="IPR000601">
    <property type="entry name" value="PKD_dom"/>
</dbReference>
<feature type="domain" description="PKD" evidence="6">
    <location>
        <begin position="1881"/>
        <end position="1915"/>
    </location>
</feature>
<dbReference type="GO" id="GO:0006816">
    <property type="term" value="P:calcium ion transport"/>
    <property type="evidence" value="ECO:0007669"/>
    <property type="project" value="TreeGrafter"/>
</dbReference>
<dbReference type="RefSeq" id="WP_072604918.1">
    <property type="nucleotide sequence ID" value="NZ_CP018171.1"/>
</dbReference>
<feature type="domain" description="PKD" evidence="6">
    <location>
        <begin position="795"/>
        <end position="871"/>
    </location>
</feature>
<evidence type="ECO:0000259" key="6">
    <source>
        <dbReference type="PROSITE" id="PS50093"/>
    </source>
</evidence>
<dbReference type="CDD" id="cd00146">
    <property type="entry name" value="PKD"/>
    <property type="match status" value="17"/>
</dbReference>
<feature type="domain" description="PKD" evidence="6">
    <location>
        <begin position="704"/>
        <end position="774"/>
    </location>
</feature>
<feature type="domain" description="PKD" evidence="6">
    <location>
        <begin position="1154"/>
        <end position="1224"/>
    </location>
</feature>
<evidence type="ECO:0000256" key="3">
    <source>
        <dbReference type="ARBA" id="ARBA00022737"/>
    </source>
</evidence>
<feature type="domain" description="PKD" evidence="6">
    <location>
        <begin position="886"/>
        <end position="956"/>
    </location>
</feature>
<feature type="domain" description="PKD" evidence="6">
    <location>
        <begin position="427"/>
        <end position="529"/>
    </location>
</feature>
<evidence type="ECO:0000256" key="2">
    <source>
        <dbReference type="ARBA" id="ARBA00022692"/>
    </source>
</evidence>
<feature type="domain" description="PKD" evidence="6">
    <location>
        <begin position="525"/>
        <end position="599"/>
    </location>
</feature>
<dbReference type="SMART" id="SM00089">
    <property type="entry name" value="PKD"/>
    <property type="match status" value="20"/>
</dbReference>
<organism evidence="7 8">
    <name type="scientific">Aquibium oceanicum</name>
    <dbReference type="NCBI Taxonomy" id="1670800"/>
    <lineage>
        <taxon>Bacteria</taxon>
        <taxon>Pseudomonadati</taxon>
        <taxon>Pseudomonadota</taxon>
        <taxon>Alphaproteobacteria</taxon>
        <taxon>Hyphomicrobiales</taxon>
        <taxon>Phyllobacteriaceae</taxon>
        <taxon>Aquibium</taxon>
    </lineage>
</organism>
<dbReference type="InterPro" id="IPR022409">
    <property type="entry name" value="PKD/Chitinase_dom"/>
</dbReference>
<comment type="subcellular location">
    <subcellularLocation>
        <location evidence="1">Membrane</location>
        <topology evidence="1">Multi-pass membrane protein</topology>
    </subcellularLocation>
</comment>
<dbReference type="OrthoDB" id="5593939at2"/>
<dbReference type="STRING" id="1670800.BSQ44_13310"/>
<keyword evidence="2" id="KW-0812">Transmembrane</keyword>
<dbReference type="PANTHER" id="PTHR46730">
    <property type="entry name" value="POLYCYSTIN-1"/>
    <property type="match status" value="1"/>
</dbReference>
<dbReference type="InterPro" id="IPR035986">
    <property type="entry name" value="PKD_dom_sf"/>
</dbReference>
<feature type="domain" description="PKD" evidence="6">
    <location>
        <begin position="1241"/>
        <end position="1316"/>
    </location>
</feature>
<proteinExistence type="predicted"/>
<evidence type="ECO:0000256" key="1">
    <source>
        <dbReference type="ARBA" id="ARBA00004141"/>
    </source>
</evidence>
<name>A0A1L3SSE4_9HYPH</name>
<keyword evidence="4" id="KW-1133">Transmembrane helix</keyword>
<feature type="domain" description="PKD" evidence="6">
    <location>
        <begin position="1938"/>
        <end position="2020"/>
    </location>
</feature>
<sequence>MTGRLLSALLATTLGRKLALMLAGMVSVVAPVLAWVNADAIRENLPRLAAFAGIREEPANPRLVTFGPDARINEGDHDFRQLIRLSVPADAGRVHVRVFDPDTGGTIDEPKGGFNSSIRFALFGAGSEARLWRDAAGVVQESVTGEPLGTVAFGRDDEADGRWVTLFSVDADDGADAGENRREFVLLVEGVSGNDGNVFDVALSSSVSENRSPDRARLYAYVPTIQVPAGRQLAELRFMVPADAIALSVENFDAAGGRIAYEGRFRSLGLPASGKSEWRGAEVTLRGDEPGEQGSVTAAGGGEMPNDLTVFVGAIVEDGADPALRPVAVELPVRVFSPNRRPEIALNVTPLSCRSMRFDAAASLDPDGEPLTWRWRFGETGEWKDGATIEQAFEEDGVHPARLEVLDASGMVAAGAARDFSFFIKPPPVAAFTAPELVAQGAEVIFDGTASTSPSLPEGTRIARYHWNFGDGTELVQEAGDADFGRPAHRYERFGTYTVGLTVTDSSDNPCNEASASATIAVNAPPVANAGGDRRIALGEAISFDAGDDSGADGDRHGFAWDLGDGGAADGAKISYTYNAPGTYTVRLTVDDGRGAENSVARDEAQVFVNAAPELDAVALPDRLVVGMPGLFDATGAHDGDGAITAVEWDFGDGSTGARPVVRHSFAAPGTYRIVVTATDDSGLANGTTSAEYTVTVVESGNEPPVADGGGDRETVVGETVRFDGSISRDPDGSILSYDWDFGDGVTRGGMSVDHVYHTPGTYRASLTVTDDSGKPNDRAETEFEVIVANRANVSPEVRVGGDRAAFVNEIVEFDATGTTDPDGNVVAVEWDFGDGARASGYQARHAYAAPGDYEVHVLVRDDSGRRGSESDARFTVRVTHPYNQAPEIAIDNELALETGVEYLFDARPAADPDGLVTRIRWDFGDGSGSDEAAIEHAYAAPGTYFGKLTLVDDSGLDNGITEKKFVAFVEERRNAQPVAEAGPARRAIVGQRVDFDAGQSADPDNNLVGYHWDFGNGKTAQGERRSIAYFAPGTYTVTLTVTDGSGQDNAAASDTTTVTVLDAPNETPVARVDENRPAAIDEPVAFSGARSADPDGNILSYSWEFGDGSSADGRETVHAYARSGTYVARLTIRDDSGLSNDTASAERVIRVNEPPIAEAGPDQSVTASVVEFDASASRDDDGTIASYRWDFGDGDTGTGEKVSHTYRAPGTYKVRLSIADDSGTIRNEAADEMTVVVNAMPVADAGFDMVAAPGDTLTFDGRRSADPDGTITRYQWDFRDGSKAEGDIVTHAFAKPGIYTVELIVTDDSGHANATDFSQIRVTVNQPPVARAGPDIRVAPGETFALSGERSSDSDGEITAWRWDVNGSDTVLEGDRVEHRFDEPGVYTITLTVTDDSSAGNRTAQDDVTIRVNHAPVAEAGRDIFSETLRVVLDASASADADNDGLAYRWDLGDGNVAEGPMVEHTYATGGVYPVLLTVDDGSGLSNARHSDAMTVRINRAPQAVAGENRQACVGDVVVFDGSSSTDPDNGLLRYSWDFDDGGTSEIVNPTKTFEEPGTYSVRLKVTDESGLTNGSHADETLMTILPAPVANAGEDIKVCANTTVRFDGRKSTDIDGVVNRFSWDFGDGQTGGGDQPEHAYTDPGTYRVTLQIEGDNLGLCSPVSSDDLQVTVLSAPRAVIAAPKAAAVGEEITFDGRPSFIDGGQVTGHEWDFGDGSTSSGAVARHSFAEPGVYRVQLRALSGQDASGCASADTIHLVTINAAPTAVVAGDRSVEVDQPLELSAAGSHDPDGGIAEYRWDFGDGGTATGVEVRHIWRRPGRYRAALTVSDGTGLSNGEHTAEFFVEVEDAPRTQIVTAESACAGERLPFSLSNLPAVDDPNALRWSFGDGSRAMGPTAEHSFAQPGTYSVAVTGPLDRAGELLLTPIARLVKVNRPPVAIVETERKTCPGTIVSFDASRSFDADGEIVSYDWNFGDGQLAVGEKVSHAFTAPGTYPVRLMVTDRSGSSCASVIETVDVFVNAPPVADAGPDADIYIGGAVDSYVLDASGSHDPDGDALDHYWSLSNGDERDGEKVRVEIAEPGTVTAELTTSDEHGLACSVSTDTVTIRARLRQQSSLLPEPGQDALE</sequence>
<dbReference type="EMBL" id="CP018171">
    <property type="protein sequence ID" value="APH72232.1"/>
    <property type="molecule type" value="Genomic_DNA"/>
</dbReference>
<evidence type="ECO:0000256" key="5">
    <source>
        <dbReference type="ARBA" id="ARBA00023136"/>
    </source>
</evidence>
<feature type="domain" description="PKD" evidence="6">
    <location>
        <begin position="368"/>
        <end position="414"/>
    </location>
</feature>
<accession>A0A1L3SSE4</accession>
<dbReference type="SUPFAM" id="SSF49299">
    <property type="entry name" value="PKD domain"/>
    <property type="match status" value="19"/>
</dbReference>
<evidence type="ECO:0000256" key="4">
    <source>
        <dbReference type="ARBA" id="ARBA00022989"/>
    </source>
</evidence>
<feature type="domain" description="PKD" evidence="6">
    <location>
        <begin position="1677"/>
        <end position="1742"/>
    </location>
</feature>
<dbReference type="InterPro" id="IPR013783">
    <property type="entry name" value="Ig-like_fold"/>
</dbReference>
<dbReference type="KEGG" id="meso:BSQ44_13310"/>
<gene>
    <name evidence="7" type="ORF">BSQ44_13310</name>
</gene>
<keyword evidence="3" id="KW-0677">Repeat</keyword>
<feature type="domain" description="PKD" evidence="6">
    <location>
        <begin position="1502"/>
        <end position="1572"/>
    </location>
</feature>